<feature type="compositionally biased region" description="Basic residues" evidence="2">
    <location>
        <begin position="145"/>
        <end position="156"/>
    </location>
</feature>
<proteinExistence type="predicted"/>
<dbReference type="InterPro" id="IPR002035">
    <property type="entry name" value="VWF_A"/>
</dbReference>
<dbReference type="PANTHER" id="PTHR10579:SF135">
    <property type="entry name" value="OS12G0203500 PROTEIN"/>
    <property type="match status" value="1"/>
</dbReference>
<gene>
    <name evidence="4" type="ORF">BAE44_0011077</name>
</gene>
<dbReference type="Pfam" id="PF13519">
    <property type="entry name" value="VWA_2"/>
    <property type="match status" value="1"/>
</dbReference>
<comment type="caution">
    <text evidence="4">The sequence shown here is derived from an EMBL/GenBank/DDBJ whole genome shotgun (WGS) entry which is preliminary data.</text>
</comment>
<dbReference type="Gene3D" id="3.40.50.410">
    <property type="entry name" value="von Willebrand factor, type A domain"/>
    <property type="match status" value="1"/>
</dbReference>
<dbReference type="EMBL" id="LWDX02031363">
    <property type="protein sequence ID" value="OEL27905.1"/>
    <property type="molecule type" value="Genomic_DNA"/>
</dbReference>
<dbReference type="InterPro" id="IPR013083">
    <property type="entry name" value="Znf_RING/FYVE/PHD"/>
</dbReference>
<dbReference type="SUPFAM" id="SSF57850">
    <property type="entry name" value="RING/U-box"/>
    <property type="match status" value="1"/>
</dbReference>
<evidence type="ECO:0000256" key="1">
    <source>
        <dbReference type="PROSITE-ProRule" id="PRU00175"/>
    </source>
</evidence>
<dbReference type="Proteomes" id="UP000095767">
    <property type="component" value="Unassembled WGS sequence"/>
</dbReference>
<dbReference type="PANTHER" id="PTHR10579">
    <property type="entry name" value="CALCIUM-ACTIVATED CHLORIDE CHANNEL REGULATOR"/>
    <property type="match status" value="1"/>
</dbReference>
<dbReference type="InterPro" id="IPR051266">
    <property type="entry name" value="CLCR"/>
</dbReference>
<keyword evidence="5" id="KW-1185">Reference proteome</keyword>
<dbReference type="InterPro" id="IPR001841">
    <property type="entry name" value="Znf_RING"/>
</dbReference>
<dbReference type="Gene3D" id="3.30.40.10">
    <property type="entry name" value="Zinc/RING finger domain, C3HC4 (zinc finger)"/>
    <property type="match status" value="1"/>
</dbReference>
<dbReference type="STRING" id="888268.A0A1E5VS09"/>
<evidence type="ECO:0000256" key="2">
    <source>
        <dbReference type="SAM" id="MobiDB-lite"/>
    </source>
</evidence>
<keyword evidence="1" id="KW-0863">Zinc-finger</keyword>
<keyword evidence="1" id="KW-0862">Zinc</keyword>
<evidence type="ECO:0000259" key="3">
    <source>
        <dbReference type="PROSITE" id="PS50089"/>
    </source>
</evidence>
<dbReference type="GO" id="GO:0008270">
    <property type="term" value="F:zinc ion binding"/>
    <property type="evidence" value="ECO:0007669"/>
    <property type="project" value="UniProtKB-KW"/>
</dbReference>
<dbReference type="SUPFAM" id="SSF53300">
    <property type="entry name" value="vWA-like"/>
    <property type="match status" value="1"/>
</dbReference>
<protein>
    <recommendedName>
        <fullName evidence="3">RING-type domain-containing protein</fullName>
    </recommendedName>
</protein>
<reference evidence="4 5" key="1">
    <citation type="submission" date="2016-09" db="EMBL/GenBank/DDBJ databases">
        <title>The draft genome of Dichanthelium oligosanthes: A C3 panicoid grass species.</title>
        <authorList>
            <person name="Studer A.J."/>
            <person name="Schnable J.C."/>
            <person name="Brutnell T.P."/>
        </authorList>
    </citation>
    <scope>NUCLEOTIDE SEQUENCE [LARGE SCALE GENOMIC DNA]</scope>
    <source>
        <strain evidence="5">cv. Kellogg 1175</strain>
        <tissue evidence="4">Leaf</tissue>
    </source>
</reference>
<evidence type="ECO:0000313" key="5">
    <source>
        <dbReference type="Proteomes" id="UP000095767"/>
    </source>
</evidence>
<name>A0A1E5VS09_9POAL</name>
<accession>A0A1E5VS09</accession>
<sequence>MATNKTSSSRCDACGGNLGRQAALTSECAHTFHLRCVSGSAACPVCRLQLRPVQSLSFSASNPFSATSAPLLGCPSSLFSDDEPVEPAAAHTVREAAHDAHDGVLVLKAHCENPGVARDAAPQLRGAGARQGPRRGGRGVGARSPRPRHGTRRQRQHGGLQAGAAEAGHGFVIDNLNPYDRLSIVTFSDNARRIIRLTRMSDGGKASAKGAVVAKSLTNIGDGLLVAADVLDNRRHRNAVSAIILLSDGHDNQTKCSYEPDGRKIYRDLVPVP</sequence>
<organism evidence="4 5">
    <name type="scientific">Dichanthelium oligosanthes</name>
    <dbReference type="NCBI Taxonomy" id="888268"/>
    <lineage>
        <taxon>Eukaryota</taxon>
        <taxon>Viridiplantae</taxon>
        <taxon>Streptophyta</taxon>
        <taxon>Embryophyta</taxon>
        <taxon>Tracheophyta</taxon>
        <taxon>Spermatophyta</taxon>
        <taxon>Magnoliopsida</taxon>
        <taxon>Liliopsida</taxon>
        <taxon>Poales</taxon>
        <taxon>Poaceae</taxon>
        <taxon>PACMAD clade</taxon>
        <taxon>Panicoideae</taxon>
        <taxon>Panicodae</taxon>
        <taxon>Paniceae</taxon>
        <taxon>Dichantheliinae</taxon>
        <taxon>Dichanthelium</taxon>
    </lineage>
</organism>
<dbReference type="OrthoDB" id="687730at2759"/>
<dbReference type="SMART" id="SM00184">
    <property type="entry name" value="RING"/>
    <property type="match status" value="1"/>
</dbReference>
<dbReference type="AlphaFoldDB" id="A0A1E5VS09"/>
<feature type="domain" description="RING-type" evidence="3">
    <location>
        <begin position="11"/>
        <end position="47"/>
    </location>
</feature>
<keyword evidence="1" id="KW-0479">Metal-binding</keyword>
<feature type="region of interest" description="Disordered" evidence="2">
    <location>
        <begin position="119"/>
        <end position="163"/>
    </location>
</feature>
<evidence type="ECO:0000313" key="4">
    <source>
        <dbReference type="EMBL" id="OEL27905.1"/>
    </source>
</evidence>
<dbReference type="PROSITE" id="PS50089">
    <property type="entry name" value="ZF_RING_2"/>
    <property type="match status" value="1"/>
</dbReference>
<dbReference type="InterPro" id="IPR036465">
    <property type="entry name" value="vWFA_dom_sf"/>
</dbReference>